<dbReference type="AlphaFoldDB" id="A0A9W6UEQ2"/>
<dbReference type="OrthoDB" id="119022at2759"/>
<name>A0A9W6UEQ2_9STRA</name>
<accession>A0A9W6UEQ2</accession>
<reference evidence="1" key="1">
    <citation type="submission" date="2023-04" db="EMBL/GenBank/DDBJ databases">
        <title>Phytophthora fragariaefolia NBRC 109709.</title>
        <authorList>
            <person name="Ichikawa N."/>
            <person name="Sato H."/>
            <person name="Tonouchi N."/>
        </authorList>
    </citation>
    <scope>NUCLEOTIDE SEQUENCE</scope>
    <source>
        <strain evidence="1">NBRC 109709</strain>
    </source>
</reference>
<gene>
    <name evidence="1" type="ORF">Pfra01_000692500</name>
</gene>
<proteinExistence type="predicted"/>
<organism evidence="1 2">
    <name type="scientific">Phytophthora fragariaefolia</name>
    <dbReference type="NCBI Taxonomy" id="1490495"/>
    <lineage>
        <taxon>Eukaryota</taxon>
        <taxon>Sar</taxon>
        <taxon>Stramenopiles</taxon>
        <taxon>Oomycota</taxon>
        <taxon>Peronosporomycetes</taxon>
        <taxon>Peronosporales</taxon>
        <taxon>Peronosporaceae</taxon>
        <taxon>Phytophthora</taxon>
    </lineage>
</organism>
<sequence>MLKALPFNIGYFFCSPKPAPSTSKRTKVASARIPSTIAASQTAATETQVTGVTDASGLSLPTASPTLLLPVHVTGTQQPPTENVTRSSRSCAELLDAIDPVLGPSPQTQFEPRNQCHVDAICEGSSAPPSATPSPVTNWTVKNPGKVLPPTCNNYGAWTVLQLRKECNEQKLRLSRTTSKQEQIRHLRAFDATKRVVQSTVDDENILDPSLRKSKHCLVRLLNILFSDRFAERLAHSEDAVTKALFWKDVGAEYRHNMTDYNSLFAEAANNPHFASIDPSVIVKHNDASRCEMWRKGNSNLDALYLHICARVKPELQTLLQAAADELDSMNLNMVRKTGPESKPAKWQNQIIKTINRVADLIAGGSTSPASSTQVANPDADRHIDRITKLHRLIDHVKERQRKSELARVVDASLSASLDKYQQRLQRYEDQLEDMD</sequence>
<protein>
    <submittedName>
        <fullName evidence="1">Unnamed protein product</fullName>
    </submittedName>
</protein>
<evidence type="ECO:0000313" key="1">
    <source>
        <dbReference type="EMBL" id="GMF30861.1"/>
    </source>
</evidence>
<comment type="caution">
    <text evidence="1">The sequence shown here is derived from an EMBL/GenBank/DDBJ whole genome shotgun (WGS) entry which is preliminary data.</text>
</comment>
<dbReference type="EMBL" id="BSXT01000606">
    <property type="protein sequence ID" value="GMF30861.1"/>
    <property type="molecule type" value="Genomic_DNA"/>
</dbReference>
<dbReference type="Proteomes" id="UP001165121">
    <property type="component" value="Unassembled WGS sequence"/>
</dbReference>
<keyword evidence="2" id="KW-1185">Reference proteome</keyword>
<evidence type="ECO:0000313" key="2">
    <source>
        <dbReference type="Proteomes" id="UP001165121"/>
    </source>
</evidence>